<dbReference type="Proteomes" id="UP001564626">
    <property type="component" value="Unassembled WGS sequence"/>
</dbReference>
<proteinExistence type="predicted"/>
<evidence type="ECO:0000259" key="2">
    <source>
        <dbReference type="Pfam" id="PF22513"/>
    </source>
</evidence>
<dbReference type="Pfam" id="PF22513">
    <property type="entry name" value="FitA-like_RHH"/>
    <property type="match status" value="1"/>
</dbReference>
<organism evidence="3 4">
    <name type="scientific">Saccharopolyspora cebuensis</name>
    <dbReference type="NCBI Taxonomy" id="418759"/>
    <lineage>
        <taxon>Bacteria</taxon>
        <taxon>Bacillati</taxon>
        <taxon>Actinomycetota</taxon>
        <taxon>Actinomycetes</taxon>
        <taxon>Pseudonocardiales</taxon>
        <taxon>Pseudonocardiaceae</taxon>
        <taxon>Saccharopolyspora</taxon>
    </lineage>
</organism>
<reference evidence="3 4" key="1">
    <citation type="submission" date="2024-08" db="EMBL/GenBank/DDBJ databases">
        <title>Genome mining of Saccharopolyspora cebuensis PGLac3 from Nigerian medicinal plant.</title>
        <authorList>
            <person name="Ezeobiora C.E."/>
            <person name="Igbokwe N.H."/>
            <person name="Amin D.H."/>
            <person name="Mendie U.E."/>
        </authorList>
    </citation>
    <scope>NUCLEOTIDE SEQUENCE [LARGE SCALE GENOMIC DNA]</scope>
    <source>
        <strain evidence="3 4">PGLac3</strain>
    </source>
</reference>
<comment type="caution">
    <text evidence="3">The sequence shown here is derived from an EMBL/GenBank/DDBJ whole genome shotgun (WGS) entry which is preliminary data.</text>
</comment>
<dbReference type="Gene3D" id="1.10.1220.10">
    <property type="entry name" value="Met repressor-like"/>
    <property type="match status" value="1"/>
</dbReference>
<feature type="domain" description="Antitoxin FitA-like ribbon-helix-helix" evidence="2">
    <location>
        <begin position="3"/>
        <end position="40"/>
    </location>
</feature>
<dbReference type="InterPro" id="IPR013321">
    <property type="entry name" value="Arc_rbn_hlx_hlx"/>
</dbReference>
<evidence type="ECO:0000313" key="3">
    <source>
        <dbReference type="EMBL" id="MEY8038300.1"/>
    </source>
</evidence>
<gene>
    <name evidence="3" type="ORF">AB8O55_02725</name>
</gene>
<feature type="region of interest" description="Disordered" evidence="1">
    <location>
        <begin position="39"/>
        <end position="81"/>
    </location>
</feature>
<dbReference type="SUPFAM" id="SSF47598">
    <property type="entry name" value="Ribbon-helix-helix"/>
    <property type="match status" value="1"/>
</dbReference>
<keyword evidence="4" id="KW-1185">Reference proteome</keyword>
<name>A0ABV4CB13_9PSEU</name>
<accession>A0ABV4CB13</accession>
<protein>
    <submittedName>
        <fullName evidence="3">Plasmid stabilization protein</fullName>
    </submittedName>
</protein>
<dbReference type="InterPro" id="IPR053853">
    <property type="entry name" value="FitA-like_RHH"/>
</dbReference>
<evidence type="ECO:0000313" key="4">
    <source>
        <dbReference type="Proteomes" id="UP001564626"/>
    </source>
</evidence>
<dbReference type="EMBL" id="JBGEHV010000003">
    <property type="protein sequence ID" value="MEY8038300.1"/>
    <property type="molecule type" value="Genomic_DNA"/>
</dbReference>
<dbReference type="InterPro" id="IPR010985">
    <property type="entry name" value="Ribbon_hlx_hlx"/>
</dbReference>
<evidence type="ECO:0000256" key="1">
    <source>
        <dbReference type="SAM" id="MobiDB-lite"/>
    </source>
</evidence>
<dbReference type="RefSeq" id="WP_345355991.1">
    <property type="nucleotide sequence ID" value="NZ_BAABII010000002.1"/>
</dbReference>
<sequence>MSSLTIRGLDDETHARLRIQAAQHGRSMEAEVREILRAAVAPQPPSGGLGSRLRARSAGLGEPELGLPARGDRPRAAEFDT</sequence>
<feature type="compositionally biased region" description="Basic and acidic residues" evidence="1">
    <location>
        <begin position="70"/>
        <end position="81"/>
    </location>
</feature>